<keyword evidence="1" id="KW-0732">Signal</keyword>
<keyword evidence="3" id="KW-1185">Reference proteome</keyword>
<evidence type="ECO:0008006" key="4">
    <source>
        <dbReference type="Google" id="ProtNLM"/>
    </source>
</evidence>
<reference evidence="2 3" key="1">
    <citation type="journal article" date="2021" name="Nat. Commun.">
        <title>Incipient diploidization of the medicinal plant Perilla within 10,000 years.</title>
        <authorList>
            <person name="Zhang Y."/>
            <person name="Shen Q."/>
            <person name="Leng L."/>
            <person name="Zhang D."/>
            <person name="Chen S."/>
            <person name="Shi Y."/>
            <person name="Ning Z."/>
            <person name="Chen S."/>
        </authorList>
    </citation>
    <scope>NUCLEOTIDE SEQUENCE [LARGE SCALE GENOMIC DNA]</scope>
    <source>
        <strain evidence="3">cv. PC099</strain>
    </source>
</reference>
<evidence type="ECO:0000313" key="3">
    <source>
        <dbReference type="Proteomes" id="UP001190926"/>
    </source>
</evidence>
<feature type="signal peptide" evidence="1">
    <location>
        <begin position="1"/>
        <end position="25"/>
    </location>
</feature>
<protein>
    <recommendedName>
        <fullName evidence="4">Defensin-like protein</fullName>
    </recommendedName>
</protein>
<sequence length="82" mass="8537">MAISSKFVIILSVLLLVSVISGSWAAGIERDCECAKQIGVCDDTCSSICGADFGRNLLGIICSPSEGNIPGKCICRYSCGCN</sequence>
<dbReference type="Proteomes" id="UP001190926">
    <property type="component" value="Unassembled WGS sequence"/>
</dbReference>
<name>A0AAD4IT38_PERFH</name>
<dbReference type="AlphaFoldDB" id="A0AAD4IT38"/>
<gene>
    <name evidence="2" type="ORF">C2S53_018572</name>
</gene>
<proteinExistence type="predicted"/>
<dbReference type="EMBL" id="SDAM02002784">
    <property type="protein sequence ID" value="KAH6821027.1"/>
    <property type="molecule type" value="Genomic_DNA"/>
</dbReference>
<evidence type="ECO:0000256" key="1">
    <source>
        <dbReference type="SAM" id="SignalP"/>
    </source>
</evidence>
<organism evidence="2 3">
    <name type="scientific">Perilla frutescens var. hirtella</name>
    <name type="common">Perilla citriodora</name>
    <name type="synonym">Perilla setoyensis</name>
    <dbReference type="NCBI Taxonomy" id="608512"/>
    <lineage>
        <taxon>Eukaryota</taxon>
        <taxon>Viridiplantae</taxon>
        <taxon>Streptophyta</taxon>
        <taxon>Embryophyta</taxon>
        <taxon>Tracheophyta</taxon>
        <taxon>Spermatophyta</taxon>
        <taxon>Magnoliopsida</taxon>
        <taxon>eudicotyledons</taxon>
        <taxon>Gunneridae</taxon>
        <taxon>Pentapetalae</taxon>
        <taxon>asterids</taxon>
        <taxon>lamiids</taxon>
        <taxon>Lamiales</taxon>
        <taxon>Lamiaceae</taxon>
        <taxon>Nepetoideae</taxon>
        <taxon>Elsholtzieae</taxon>
        <taxon>Perilla</taxon>
    </lineage>
</organism>
<evidence type="ECO:0000313" key="2">
    <source>
        <dbReference type="EMBL" id="KAH6821027.1"/>
    </source>
</evidence>
<comment type="caution">
    <text evidence="2">The sequence shown here is derived from an EMBL/GenBank/DDBJ whole genome shotgun (WGS) entry which is preliminary data.</text>
</comment>
<feature type="chain" id="PRO_5042237917" description="Defensin-like protein" evidence="1">
    <location>
        <begin position="26"/>
        <end position="82"/>
    </location>
</feature>
<accession>A0AAD4IT38</accession>